<evidence type="ECO:0000313" key="2">
    <source>
        <dbReference type="Proteomes" id="UP000194127"/>
    </source>
</evidence>
<proteinExistence type="predicted"/>
<evidence type="ECO:0000313" key="1">
    <source>
        <dbReference type="EMBL" id="OSX66687.1"/>
    </source>
</evidence>
<name>A0A1X6NDG4_9APHY</name>
<accession>A0A1X6NDG4</accession>
<dbReference type="Proteomes" id="UP000194127">
    <property type="component" value="Unassembled WGS sequence"/>
</dbReference>
<dbReference type="EMBL" id="KZ110592">
    <property type="protein sequence ID" value="OSX66687.1"/>
    <property type="molecule type" value="Genomic_DNA"/>
</dbReference>
<organism evidence="1 2">
    <name type="scientific">Postia placenta MAD-698-R-SB12</name>
    <dbReference type="NCBI Taxonomy" id="670580"/>
    <lineage>
        <taxon>Eukaryota</taxon>
        <taxon>Fungi</taxon>
        <taxon>Dikarya</taxon>
        <taxon>Basidiomycota</taxon>
        <taxon>Agaricomycotina</taxon>
        <taxon>Agaricomycetes</taxon>
        <taxon>Polyporales</taxon>
        <taxon>Adustoporiaceae</taxon>
        <taxon>Rhodonia</taxon>
    </lineage>
</organism>
<dbReference type="AlphaFoldDB" id="A0A1X6NDG4"/>
<keyword evidence="2" id="KW-1185">Reference proteome</keyword>
<dbReference type="GeneID" id="36322378"/>
<gene>
    <name evidence="1" type="ORF">POSPLADRAFT_1038694</name>
</gene>
<sequence>MAENAALGQMALCVGLGALARYKYMPWHGRELRVLYHSGTIQTWRLQFTAHRA</sequence>
<dbReference type="RefSeq" id="XP_024343481.1">
    <property type="nucleotide sequence ID" value="XM_024477428.1"/>
</dbReference>
<protein>
    <submittedName>
        <fullName evidence="1">Uncharacterized protein</fullName>
    </submittedName>
</protein>
<reference evidence="1 2" key="1">
    <citation type="submission" date="2017-04" db="EMBL/GenBank/DDBJ databases">
        <title>Genome Sequence of the Model Brown-Rot Fungus Postia placenta SB12.</title>
        <authorList>
            <consortium name="DOE Joint Genome Institute"/>
            <person name="Gaskell J."/>
            <person name="Kersten P."/>
            <person name="Larrondo L.F."/>
            <person name="Canessa P."/>
            <person name="Martinez D."/>
            <person name="Hibbett D."/>
            <person name="Schmoll M."/>
            <person name="Kubicek C.P."/>
            <person name="Martinez A.T."/>
            <person name="Yadav J."/>
            <person name="Master E."/>
            <person name="Magnuson J.K."/>
            <person name="James T."/>
            <person name="Yaver D."/>
            <person name="Berka R."/>
            <person name="Labutti K."/>
            <person name="Lipzen A."/>
            <person name="Aerts A."/>
            <person name="Barry K."/>
            <person name="Henrissat B."/>
            <person name="Blanchette R."/>
            <person name="Grigoriev I."/>
            <person name="Cullen D."/>
        </authorList>
    </citation>
    <scope>NUCLEOTIDE SEQUENCE [LARGE SCALE GENOMIC DNA]</scope>
    <source>
        <strain evidence="1 2">MAD-698-R-SB12</strain>
    </source>
</reference>